<keyword evidence="3" id="KW-1185">Reference proteome</keyword>
<gene>
    <name evidence="2" type="ORF">SAMEA4029010_CIC11G00000003484</name>
</gene>
<accession>A0A1L0DV75</accession>
<dbReference type="EMBL" id="LT635760">
    <property type="protein sequence ID" value="SGZ56238.1"/>
    <property type="molecule type" value="Genomic_DNA"/>
</dbReference>
<sequence length="72" mass="8278">MVTPSVVNMTPTPQQPLAQPYLSSENSQISMVEEEVLELYKHYISDIDATLSAKMLRYRSNESDESHYDLKK</sequence>
<organism evidence="2 3">
    <name type="scientific">Sungouiella intermedia</name>
    <dbReference type="NCBI Taxonomy" id="45354"/>
    <lineage>
        <taxon>Eukaryota</taxon>
        <taxon>Fungi</taxon>
        <taxon>Dikarya</taxon>
        <taxon>Ascomycota</taxon>
        <taxon>Saccharomycotina</taxon>
        <taxon>Pichiomycetes</taxon>
        <taxon>Metschnikowiaceae</taxon>
        <taxon>Sungouiella</taxon>
    </lineage>
</organism>
<proteinExistence type="predicted"/>
<reference evidence="2 3" key="1">
    <citation type="submission" date="2016-10" db="EMBL/GenBank/DDBJ databases">
        <authorList>
            <person name="de Groot N.N."/>
        </authorList>
    </citation>
    <scope>NUCLEOTIDE SEQUENCE [LARGE SCALE GENOMIC DNA]</scope>
    <source>
        <strain evidence="2 3">CBS 141442</strain>
    </source>
</reference>
<evidence type="ECO:0000313" key="3">
    <source>
        <dbReference type="Proteomes" id="UP000182334"/>
    </source>
</evidence>
<dbReference type="Proteomes" id="UP000182334">
    <property type="component" value="Chromosome V"/>
</dbReference>
<protein>
    <submittedName>
        <fullName evidence="2">CIC11C00000003484</fullName>
    </submittedName>
</protein>
<name>A0A1L0DV75_9ASCO</name>
<dbReference type="AlphaFoldDB" id="A0A1L0DV75"/>
<evidence type="ECO:0000313" key="2">
    <source>
        <dbReference type="EMBL" id="SGZ56238.1"/>
    </source>
</evidence>
<evidence type="ECO:0000256" key="1">
    <source>
        <dbReference type="SAM" id="MobiDB-lite"/>
    </source>
</evidence>
<feature type="region of interest" description="Disordered" evidence="1">
    <location>
        <begin position="1"/>
        <end position="21"/>
    </location>
</feature>